<sequence length="111" mass="12726">MMGLEPKTVVAFLTYLLFFSYILHFFAQLHKKYVAPFYYCVATHLLGVLFRGWGRSVDCGFLWIIFPPVARLRVMGACGVWCCCRLMRRGGHRYSSSLPPQQNAHPPLPLS</sequence>
<feature type="transmembrane region" description="Helical" evidence="1">
    <location>
        <begin position="36"/>
        <end position="54"/>
    </location>
</feature>
<evidence type="ECO:0000313" key="2">
    <source>
        <dbReference type="EMBL" id="KAK8246361.1"/>
    </source>
</evidence>
<evidence type="ECO:0000256" key="1">
    <source>
        <dbReference type="SAM" id="Phobius"/>
    </source>
</evidence>
<keyword evidence="3" id="KW-1185">Reference proteome</keyword>
<keyword evidence="1" id="KW-0812">Transmembrane</keyword>
<accession>A0ABR1Z1S5</accession>
<dbReference type="Proteomes" id="UP001492380">
    <property type="component" value="Unassembled WGS sequence"/>
</dbReference>
<feature type="transmembrane region" description="Helical" evidence="1">
    <location>
        <begin position="60"/>
        <end position="84"/>
    </location>
</feature>
<comment type="caution">
    <text evidence="2">The sequence shown here is derived from an EMBL/GenBank/DDBJ whole genome shotgun (WGS) entry which is preliminary data.</text>
</comment>
<dbReference type="EMBL" id="JBBWRZ010000001">
    <property type="protein sequence ID" value="KAK8246361.1"/>
    <property type="molecule type" value="Genomic_DNA"/>
</dbReference>
<reference evidence="2 3" key="1">
    <citation type="submission" date="2024-04" db="EMBL/GenBank/DDBJ databases">
        <title>Phyllosticta paracitricarpa is synonymous to the EU quarantine fungus P. citricarpa based on phylogenomic analyses.</title>
        <authorList>
            <consortium name="Lawrence Berkeley National Laboratory"/>
            <person name="Van Ingen-Buijs V.A."/>
            <person name="Van Westerhoven A.C."/>
            <person name="Haridas S."/>
            <person name="Skiadas P."/>
            <person name="Martin F."/>
            <person name="Groenewald J.Z."/>
            <person name="Crous P.W."/>
            <person name="Seidl M.F."/>
        </authorList>
    </citation>
    <scope>NUCLEOTIDE SEQUENCE [LARGE SCALE GENOMIC DNA]</scope>
    <source>
        <strain evidence="2 3">CBS 123374</strain>
    </source>
</reference>
<evidence type="ECO:0000313" key="3">
    <source>
        <dbReference type="Proteomes" id="UP001492380"/>
    </source>
</evidence>
<feature type="transmembrane region" description="Helical" evidence="1">
    <location>
        <begin position="12"/>
        <end position="29"/>
    </location>
</feature>
<keyword evidence="1" id="KW-1133">Transmembrane helix</keyword>
<organism evidence="2 3">
    <name type="scientific">Phyllosticta capitalensis</name>
    <dbReference type="NCBI Taxonomy" id="121624"/>
    <lineage>
        <taxon>Eukaryota</taxon>
        <taxon>Fungi</taxon>
        <taxon>Dikarya</taxon>
        <taxon>Ascomycota</taxon>
        <taxon>Pezizomycotina</taxon>
        <taxon>Dothideomycetes</taxon>
        <taxon>Dothideomycetes incertae sedis</taxon>
        <taxon>Botryosphaeriales</taxon>
        <taxon>Phyllostictaceae</taxon>
        <taxon>Phyllosticta</taxon>
    </lineage>
</organism>
<proteinExistence type="predicted"/>
<name>A0ABR1Z1S5_9PEZI</name>
<keyword evidence="1" id="KW-0472">Membrane</keyword>
<gene>
    <name evidence="2" type="ORF">HDK90DRAFT_8900</name>
</gene>
<protein>
    <submittedName>
        <fullName evidence="2">Uncharacterized protein</fullName>
    </submittedName>
</protein>